<organism evidence="1 2">
    <name type="scientific">Streptomyces candidus</name>
    <dbReference type="NCBI Taxonomy" id="67283"/>
    <lineage>
        <taxon>Bacteria</taxon>
        <taxon>Bacillati</taxon>
        <taxon>Actinomycetota</taxon>
        <taxon>Actinomycetes</taxon>
        <taxon>Kitasatosporales</taxon>
        <taxon>Streptomycetaceae</taxon>
        <taxon>Streptomyces</taxon>
    </lineage>
</organism>
<dbReference type="Proteomes" id="UP000540423">
    <property type="component" value="Unassembled WGS sequence"/>
</dbReference>
<sequence>MTHPANTTQGPAAPADPRPFLNTAVALAGRTLAAVPHALPAEPRGGPVPFAAVVDVAPKAPDIDRLVAWSGRTP</sequence>
<proteinExistence type="predicted"/>
<evidence type="ECO:0000313" key="1">
    <source>
        <dbReference type="EMBL" id="MBB6439341.1"/>
    </source>
</evidence>
<reference evidence="1 2" key="1">
    <citation type="submission" date="2020-08" db="EMBL/GenBank/DDBJ databases">
        <title>Genomic Encyclopedia of Type Strains, Phase IV (KMG-IV): sequencing the most valuable type-strain genomes for metagenomic binning, comparative biology and taxonomic classification.</title>
        <authorList>
            <person name="Goeker M."/>
        </authorList>
    </citation>
    <scope>NUCLEOTIDE SEQUENCE [LARGE SCALE GENOMIC DNA]</scope>
    <source>
        <strain evidence="1 2">DSM 40141</strain>
    </source>
</reference>
<gene>
    <name evidence="1" type="ORF">HNQ79_005853</name>
</gene>
<dbReference type="EMBL" id="JACHEM010000020">
    <property type="protein sequence ID" value="MBB6439341.1"/>
    <property type="molecule type" value="Genomic_DNA"/>
</dbReference>
<protein>
    <submittedName>
        <fullName evidence="1">Uncharacterized protein</fullName>
    </submittedName>
</protein>
<keyword evidence="2" id="KW-1185">Reference proteome</keyword>
<evidence type="ECO:0000313" key="2">
    <source>
        <dbReference type="Proteomes" id="UP000540423"/>
    </source>
</evidence>
<dbReference type="AlphaFoldDB" id="A0A7X0HKH5"/>
<accession>A0A7X0HKH5</accession>
<dbReference type="RefSeq" id="WP_185035839.1">
    <property type="nucleotide sequence ID" value="NZ_BNBN01000005.1"/>
</dbReference>
<name>A0A7X0HKH5_9ACTN</name>
<comment type="caution">
    <text evidence="1">The sequence shown here is derived from an EMBL/GenBank/DDBJ whole genome shotgun (WGS) entry which is preliminary data.</text>
</comment>